<dbReference type="Gene3D" id="3.30.565.10">
    <property type="entry name" value="Histidine kinase-like ATPase, C-terminal domain"/>
    <property type="match status" value="1"/>
</dbReference>
<evidence type="ECO:0000256" key="9">
    <source>
        <dbReference type="ARBA" id="ARBA00023012"/>
    </source>
</evidence>
<dbReference type="PROSITE" id="PS50885">
    <property type="entry name" value="HAMP"/>
    <property type="match status" value="1"/>
</dbReference>
<dbReference type="InterPro" id="IPR005467">
    <property type="entry name" value="His_kinase_dom"/>
</dbReference>
<gene>
    <name evidence="14" type="ORF">JQS43_03725</name>
</gene>
<feature type="compositionally biased region" description="Low complexity" evidence="10">
    <location>
        <begin position="1038"/>
        <end position="1086"/>
    </location>
</feature>
<feature type="compositionally biased region" description="Pro residues" evidence="10">
    <location>
        <begin position="701"/>
        <end position="727"/>
    </location>
</feature>
<evidence type="ECO:0000256" key="7">
    <source>
        <dbReference type="ARBA" id="ARBA00022777"/>
    </source>
</evidence>
<dbReference type="EMBL" id="CP070499">
    <property type="protein sequence ID" value="QSB15475.1"/>
    <property type="molecule type" value="Genomic_DNA"/>
</dbReference>
<keyword evidence="5" id="KW-0808">Transferase</keyword>
<evidence type="ECO:0000256" key="10">
    <source>
        <dbReference type="SAM" id="MobiDB-lite"/>
    </source>
</evidence>
<evidence type="ECO:0000259" key="12">
    <source>
        <dbReference type="PROSITE" id="PS50109"/>
    </source>
</evidence>
<evidence type="ECO:0000256" key="3">
    <source>
        <dbReference type="ARBA" id="ARBA00012438"/>
    </source>
</evidence>
<keyword evidence="4" id="KW-0597">Phosphoprotein</keyword>
<feature type="transmembrane region" description="Helical" evidence="11">
    <location>
        <begin position="340"/>
        <end position="362"/>
    </location>
</feature>
<evidence type="ECO:0000256" key="11">
    <source>
        <dbReference type="SAM" id="Phobius"/>
    </source>
</evidence>
<evidence type="ECO:0000313" key="15">
    <source>
        <dbReference type="Proteomes" id="UP000662857"/>
    </source>
</evidence>
<feature type="compositionally biased region" description="Low complexity" evidence="10">
    <location>
        <begin position="879"/>
        <end position="890"/>
    </location>
</feature>
<evidence type="ECO:0000313" key="14">
    <source>
        <dbReference type="EMBL" id="QSB15475.1"/>
    </source>
</evidence>
<evidence type="ECO:0000256" key="1">
    <source>
        <dbReference type="ARBA" id="ARBA00000085"/>
    </source>
</evidence>
<feature type="region of interest" description="Disordered" evidence="10">
    <location>
        <begin position="1"/>
        <end position="23"/>
    </location>
</feature>
<feature type="compositionally biased region" description="Low complexity" evidence="10">
    <location>
        <begin position="921"/>
        <end position="932"/>
    </location>
</feature>
<dbReference type="PROSITE" id="PS50109">
    <property type="entry name" value="HIS_KIN"/>
    <property type="match status" value="1"/>
</dbReference>
<dbReference type="SUPFAM" id="SSF55874">
    <property type="entry name" value="ATPase domain of HSP90 chaperone/DNA topoisomerase II/histidine kinase"/>
    <property type="match status" value="1"/>
</dbReference>
<feature type="compositionally biased region" description="Low complexity" evidence="10">
    <location>
        <begin position="1131"/>
        <end position="1149"/>
    </location>
</feature>
<feature type="compositionally biased region" description="Low complexity" evidence="10">
    <location>
        <begin position="842"/>
        <end position="857"/>
    </location>
</feature>
<dbReference type="SMART" id="SM00304">
    <property type="entry name" value="HAMP"/>
    <property type="match status" value="1"/>
</dbReference>
<dbReference type="PANTHER" id="PTHR45436">
    <property type="entry name" value="SENSOR HISTIDINE KINASE YKOH"/>
    <property type="match status" value="1"/>
</dbReference>
<feature type="compositionally biased region" description="Polar residues" evidence="10">
    <location>
        <begin position="1256"/>
        <end position="1265"/>
    </location>
</feature>
<evidence type="ECO:0000256" key="8">
    <source>
        <dbReference type="ARBA" id="ARBA00022989"/>
    </source>
</evidence>
<feature type="compositionally biased region" description="Low complexity" evidence="10">
    <location>
        <begin position="728"/>
        <end position="749"/>
    </location>
</feature>
<feature type="compositionally biased region" description="Low complexity" evidence="10">
    <location>
        <begin position="942"/>
        <end position="953"/>
    </location>
</feature>
<keyword evidence="8 11" id="KW-1133">Transmembrane helix</keyword>
<name>A0A895YHE7_9ACTN</name>
<dbReference type="InterPro" id="IPR003660">
    <property type="entry name" value="HAMP_dom"/>
</dbReference>
<dbReference type="Pfam" id="PF02518">
    <property type="entry name" value="HATPase_c"/>
    <property type="match status" value="1"/>
</dbReference>
<dbReference type="KEGG" id="nhy:JQS43_03725"/>
<evidence type="ECO:0000256" key="4">
    <source>
        <dbReference type="ARBA" id="ARBA00022553"/>
    </source>
</evidence>
<dbReference type="InterPro" id="IPR013587">
    <property type="entry name" value="Nitrate/nitrite_sensing"/>
</dbReference>
<dbReference type="InterPro" id="IPR003594">
    <property type="entry name" value="HATPase_dom"/>
</dbReference>
<keyword evidence="9" id="KW-0902">Two-component regulatory system</keyword>
<dbReference type="PANTHER" id="PTHR45436:SF5">
    <property type="entry name" value="SENSOR HISTIDINE KINASE TRCS"/>
    <property type="match status" value="1"/>
</dbReference>
<protein>
    <recommendedName>
        <fullName evidence="3">histidine kinase</fullName>
        <ecNumber evidence="3">2.7.13.3</ecNumber>
    </recommendedName>
</protein>
<dbReference type="Proteomes" id="UP000662857">
    <property type="component" value="Chromosome"/>
</dbReference>
<feature type="transmembrane region" description="Helical" evidence="11">
    <location>
        <begin position="38"/>
        <end position="61"/>
    </location>
</feature>
<dbReference type="GO" id="GO:0000160">
    <property type="term" value="P:phosphorelay signal transduction system"/>
    <property type="evidence" value="ECO:0007669"/>
    <property type="project" value="UniProtKB-KW"/>
</dbReference>
<dbReference type="Pfam" id="PF08376">
    <property type="entry name" value="NIT"/>
    <property type="match status" value="1"/>
</dbReference>
<feature type="domain" description="Histidine kinase" evidence="12">
    <location>
        <begin position="558"/>
        <end position="663"/>
    </location>
</feature>
<feature type="compositionally biased region" description="Basic and acidic residues" evidence="10">
    <location>
        <begin position="1154"/>
        <end position="1163"/>
    </location>
</feature>
<keyword evidence="6 11" id="KW-0812">Transmembrane</keyword>
<feature type="compositionally biased region" description="Low complexity" evidence="10">
    <location>
        <begin position="978"/>
        <end position="1004"/>
    </location>
</feature>
<evidence type="ECO:0000256" key="2">
    <source>
        <dbReference type="ARBA" id="ARBA00004370"/>
    </source>
</evidence>
<dbReference type="Pfam" id="PF00672">
    <property type="entry name" value="HAMP"/>
    <property type="match status" value="1"/>
</dbReference>
<dbReference type="PRINTS" id="PR01217">
    <property type="entry name" value="PRICHEXTENSN"/>
</dbReference>
<keyword evidence="7" id="KW-0418">Kinase</keyword>
<dbReference type="CDD" id="cd06225">
    <property type="entry name" value="HAMP"/>
    <property type="match status" value="1"/>
</dbReference>
<evidence type="ECO:0000259" key="13">
    <source>
        <dbReference type="PROSITE" id="PS50885"/>
    </source>
</evidence>
<reference evidence="14" key="1">
    <citation type="submission" date="2021-02" db="EMBL/GenBank/DDBJ databases">
        <title>Natrosporangium hydrolyticum gen. nov., sp. nov, a haloalkaliphilic actinobacterium from a soda solonchak soil.</title>
        <authorList>
            <person name="Sorokin D.Y."/>
            <person name="Khijniak T.V."/>
            <person name="Zakharycheva A.P."/>
            <person name="Boueva O.V."/>
            <person name="Ariskina E.V."/>
            <person name="Hahnke R.L."/>
            <person name="Bunk B."/>
            <person name="Sproer C."/>
            <person name="Schumann P."/>
            <person name="Evtushenko L.I."/>
            <person name="Kublanov I.V."/>
        </authorList>
    </citation>
    <scope>NUCLEOTIDE SEQUENCE</scope>
    <source>
        <strain evidence="14">DSM 106523</strain>
    </source>
</reference>
<evidence type="ECO:0000256" key="6">
    <source>
        <dbReference type="ARBA" id="ARBA00022692"/>
    </source>
</evidence>
<feature type="region of interest" description="Disordered" evidence="10">
    <location>
        <begin position="665"/>
        <end position="1271"/>
    </location>
</feature>
<organism evidence="14 15">
    <name type="scientific">Natronosporangium hydrolyticum</name>
    <dbReference type="NCBI Taxonomy" id="2811111"/>
    <lineage>
        <taxon>Bacteria</taxon>
        <taxon>Bacillati</taxon>
        <taxon>Actinomycetota</taxon>
        <taxon>Actinomycetes</taxon>
        <taxon>Micromonosporales</taxon>
        <taxon>Micromonosporaceae</taxon>
        <taxon>Natronosporangium</taxon>
    </lineage>
</organism>
<keyword evidence="11" id="KW-0472">Membrane</keyword>
<comment type="subcellular location">
    <subcellularLocation>
        <location evidence="2">Membrane</location>
    </subcellularLocation>
</comment>
<dbReference type="EC" id="2.7.13.3" evidence="3"/>
<feature type="compositionally biased region" description="Pro residues" evidence="10">
    <location>
        <begin position="858"/>
        <end position="878"/>
    </location>
</feature>
<dbReference type="AlphaFoldDB" id="A0A895YHE7"/>
<proteinExistence type="predicted"/>
<sequence length="1271" mass="132422">MLREGGDVSERPTGRPTEDASGAAPWRRFRDLPIWSKLGLIMIVPTLATIVVGTNGLLGHIDTANNADRARVLANLSGISGELVHHLQEERAAAVRLLGAEDEADREELVSVYYDVQTAVDDADQRFQSQSSAITDVPASFRDQLTDIRSQLAVLPQTRNQIDAGTFGLTDSAASYEQLIGGLITMRDSTAQFAGDVDLGNRMRAAASVAQAKELLSQQRVVGHEVLIRGAYHPHLRNSFIGARTGHEQALEGFAAVATDAEQATLDQALEGSDVRQSQLYQDYLDSLDSTRLGDPPWDDEAWDSVMSAHGELLRGVEEDIDSVIVDEAATLRSDVERRVLLETGALLAMLLIAILLAWLVARSMARSLRDLRQGALAVAQHGLPQAVAQLRDPQLASQYSPAQVAGQLAEPLPVRSRDEFGQVAEAFNAVHLEAVRTAAEQAQLRSSVSTMFVNLARRSQILVDRLINHLDRLERGEQDPDRLAELFQLDHLATRMRRNDENLLVLAGADSTRVQREPASLIDVLRAAQSEVEHYTRVDFGIVDRDLEIAPHAVNDLVHLVAELLDNATAFSPPESLVMVEARRVGDRAVLYVEDHGLGMSSDQLTEINDRLAKPPMVDVAVSRMMGLVVVGRLAARHEVTVELRHASERGVIAEVSLPPSVLVPRVPAEQPGSLSRRVPSDPGEQLALEAPSAINRQQPPAPSTRPAPSPGFSYPPPPFSPPPFAEPAGEPEPSSAAPWPAESTSAPRAHSTSHAEPPPAAGRGSSHRSMPAWSDLTGASNHNGSTHDRAAEGSGAVPLPRRRPGSFQSDPEQPPATNDEYPPTIPRPRPDPAHPGGAGSSTDSSTGGPPSSGAPAGPPLPTRQPTGSPPAGPPQPTYQQTTPTDGGTAPPPWPPVTPSSSTPVPTGSAPPAGSPSPGGPDTAPTARSPRQPTPLPQRPRPGQAGAASPGSPGSGGPGSGSYGGGSFGSGAGSGGESAQPPTAARPSSPAPAAAGPAPGQVVQPPPQETMELPIFNELESMWFRSKPAPRRAEPASSGPTGNGPTSSGPTGNGPTSSGPTSSGPTSSGPTSSGPTSSGPTSNGPDRAGSPAPAEHSADTGSAEGPASAGEPVAGARTLGGETIELTTIPGAAAPAGAGAGASANNAAMGDTMRSDFAREDPPASEQPADPGWRTVADDGWLAASHAAEASVQEVTSAGLPKRRPMAQLVPGGVEKPTASAAQRRSPEAVRGLLSAYHRGVQRGREQTTDDESTGSDASQSTQAGKERRA</sequence>
<dbReference type="Gene3D" id="6.10.340.10">
    <property type="match status" value="1"/>
</dbReference>
<keyword evidence="15" id="KW-1185">Reference proteome</keyword>
<feature type="compositionally biased region" description="Basic and acidic residues" evidence="10">
    <location>
        <begin position="1"/>
        <end position="18"/>
    </location>
</feature>
<feature type="compositionally biased region" description="Gly residues" evidence="10">
    <location>
        <begin position="954"/>
        <end position="977"/>
    </location>
</feature>
<dbReference type="InterPro" id="IPR050428">
    <property type="entry name" value="TCS_sensor_his_kinase"/>
</dbReference>
<comment type="catalytic activity">
    <reaction evidence="1">
        <text>ATP + protein L-histidine = ADP + protein N-phospho-L-histidine.</text>
        <dbReference type="EC" id="2.7.13.3"/>
    </reaction>
</comment>
<dbReference type="GO" id="GO:0004673">
    <property type="term" value="F:protein histidine kinase activity"/>
    <property type="evidence" value="ECO:0007669"/>
    <property type="project" value="UniProtKB-EC"/>
</dbReference>
<evidence type="ECO:0000256" key="5">
    <source>
        <dbReference type="ARBA" id="ARBA00022679"/>
    </source>
</evidence>
<accession>A0A895YHE7</accession>
<feature type="compositionally biased region" description="Low complexity" evidence="10">
    <location>
        <begin position="900"/>
        <end position="913"/>
    </location>
</feature>
<dbReference type="GO" id="GO:0005886">
    <property type="term" value="C:plasma membrane"/>
    <property type="evidence" value="ECO:0007669"/>
    <property type="project" value="TreeGrafter"/>
</dbReference>
<feature type="domain" description="HAMP" evidence="13">
    <location>
        <begin position="363"/>
        <end position="440"/>
    </location>
</feature>
<dbReference type="InterPro" id="IPR036890">
    <property type="entry name" value="HATPase_C_sf"/>
</dbReference>